<organism evidence="8 9">
    <name type="scientific">Rickettsia slovaca str. D-CWPP</name>
    <dbReference type="NCBI Taxonomy" id="1105109"/>
    <lineage>
        <taxon>Bacteria</taxon>
        <taxon>Pseudomonadati</taxon>
        <taxon>Pseudomonadota</taxon>
        <taxon>Alphaproteobacteria</taxon>
        <taxon>Rickettsiales</taxon>
        <taxon>Rickettsiaceae</taxon>
        <taxon>Rickettsieae</taxon>
        <taxon>Rickettsia</taxon>
        <taxon>spotted fever group</taxon>
    </lineage>
</organism>
<dbReference type="GO" id="GO:0032993">
    <property type="term" value="C:protein-DNA complex"/>
    <property type="evidence" value="ECO:0007669"/>
    <property type="project" value="TreeGrafter"/>
</dbReference>
<evidence type="ECO:0000313" key="8">
    <source>
        <dbReference type="EMBL" id="AFD19072.1"/>
    </source>
</evidence>
<dbReference type="KEGG" id="rsw:MC3_00375"/>
<dbReference type="HOGENOM" id="CLU_000445_30_8_5"/>
<keyword evidence="3" id="KW-0805">Transcription regulation</keyword>
<dbReference type="PROSITE" id="PS51755">
    <property type="entry name" value="OMPR_PHOB"/>
    <property type="match status" value="1"/>
</dbReference>
<gene>
    <name evidence="8" type="ORF">MC3_00375</name>
</gene>
<dbReference type="GO" id="GO:0005829">
    <property type="term" value="C:cytosol"/>
    <property type="evidence" value="ECO:0007669"/>
    <property type="project" value="TreeGrafter"/>
</dbReference>
<evidence type="ECO:0000256" key="3">
    <source>
        <dbReference type="ARBA" id="ARBA00023015"/>
    </source>
</evidence>
<accession>H8LP07</accession>
<sequence length="123" mass="14600">MLFFYKPFLSEQIVGTLKSLLRRFKSVVQDNIIKFKNLNIDLNTEKVYKDGLNIPLGPTEFKILQLFFQVPNEVFLRQEIIKYLWESEETFNERLIDVHINRIREVLGKDNLIITTVRLSVIV</sequence>
<name>H8LP07_RICSL</name>
<dbReference type="CDD" id="cd00383">
    <property type="entry name" value="trans_reg_C"/>
    <property type="match status" value="1"/>
</dbReference>
<proteinExistence type="predicted"/>
<evidence type="ECO:0000256" key="4">
    <source>
        <dbReference type="ARBA" id="ARBA00023125"/>
    </source>
</evidence>
<evidence type="ECO:0000313" key="9">
    <source>
        <dbReference type="Proteomes" id="UP000007592"/>
    </source>
</evidence>
<dbReference type="InterPro" id="IPR001867">
    <property type="entry name" value="OmpR/PhoB-type_DNA-bd"/>
</dbReference>
<reference evidence="8 9" key="1">
    <citation type="submission" date="2012-03" db="EMBL/GenBank/DDBJ databases">
        <authorList>
            <person name="Johnson S.L."/>
            <person name="Munk A.C."/>
            <person name="Han S."/>
            <person name="Bruce D.C."/>
            <person name="Dasch G.A."/>
        </authorList>
    </citation>
    <scope>NUCLEOTIDE SEQUENCE [LARGE SCALE GENOMIC DNA]</scope>
    <source>
        <strain evidence="9">D-CWPP (RSB)</strain>
    </source>
</reference>
<dbReference type="PANTHER" id="PTHR48111">
    <property type="entry name" value="REGULATOR OF RPOS"/>
    <property type="match status" value="1"/>
</dbReference>
<dbReference type="SUPFAM" id="SSF46894">
    <property type="entry name" value="C-terminal effector domain of the bipartite response regulators"/>
    <property type="match status" value="1"/>
</dbReference>
<evidence type="ECO:0000256" key="6">
    <source>
        <dbReference type="PROSITE-ProRule" id="PRU01091"/>
    </source>
</evidence>
<dbReference type="AlphaFoldDB" id="H8LP07"/>
<evidence type="ECO:0000259" key="7">
    <source>
        <dbReference type="PROSITE" id="PS51755"/>
    </source>
</evidence>
<dbReference type="InterPro" id="IPR039420">
    <property type="entry name" value="WalR-like"/>
</dbReference>
<dbReference type="Proteomes" id="UP000007592">
    <property type="component" value="Chromosome"/>
</dbReference>
<dbReference type="GO" id="GO:0000976">
    <property type="term" value="F:transcription cis-regulatory region binding"/>
    <property type="evidence" value="ECO:0007669"/>
    <property type="project" value="TreeGrafter"/>
</dbReference>
<dbReference type="EMBL" id="CP003375">
    <property type="protein sequence ID" value="AFD19072.1"/>
    <property type="molecule type" value="Genomic_DNA"/>
</dbReference>
<dbReference type="Gene3D" id="1.10.10.10">
    <property type="entry name" value="Winged helix-like DNA-binding domain superfamily/Winged helix DNA-binding domain"/>
    <property type="match status" value="1"/>
</dbReference>
<keyword evidence="4 6" id="KW-0238">DNA-binding</keyword>
<keyword evidence="2" id="KW-0902">Two-component regulatory system</keyword>
<keyword evidence="5" id="KW-0804">Transcription</keyword>
<evidence type="ECO:0000256" key="5">
    <source>
        <dbReference type="ARBA" id="ARBA00023163"/>
    </source>
</evidence>
<dbReference type="GO" id="GO:0006355">
    <property type="term" value="P:regulation of DNA-templated transcription"/>
    <property type="evidence" value="ECO:0007669"/>
    <property type="project" value="InterPro"/>
</dbReference>
<dbReference type="SMART" id="SM00862">
    <property type="entry name" value="Trans_reg_C"/>
    <property type="match status" value="1"/>
</dbReference>
<evidence type="ECO:0000256" key="1">
    <source>
        <dbReference type="ARBA" id="ARBA00022553"/>
    </source>
</evidence>
<dbReference type="PANTHER" id="PTHR48111:SF1">
    <property type="entry name" value="TWO-COMPONENT RESPONSE REGULATOR ORR33"/>
    <property type="match status" value="1"/>
</dbReference>
<evidence type="ECO:0000256" key="2">
    <source>
        <dbReference type="ARBA" id="ARBA00023012"/>
    </source>
</evidence>
<keyword evidence="1" id="KW-0597">Phosphoprotein</keyword>
<feature type="DNA-binding region" description="OmpR/PhoB-type" evidence="6">
    <location>
        <begin position="30"/>
        <end position="123"/>
    </location>
</feature>
<dbReference type="GO" id="GO:0000156">
    <property type="term" value="F:phosphorelay response regulator activity"/>
    <property type="evidence" value="ECO:0007669"/>
    <property type="project" value="TreeGrafter"/>
</dbReference>
<dbReference type="Pfam" id="PF00486">
    <property type="entry name" value="Trans_reg_C"/>
    <property type="match status" value="1"/>
</dbReference>
<dbReference type="InterPro" id="IPR036388">
    <property type="entry name" value="WH-like_DNA-bd_sf"/>
</dbReference>
<dbReference type="InterPro" id="IPR016032">
    <property type="entry name" value="Sig_transdc_resp-reg_C-effctor"/>
</dbReference>
<protein>
    <submittedName>
        <fullName evidence="8">Transcriptional regulator</fullName>
    </submittedName>
</protein>
<dbReference type="PATRIC" id="fig|1105109.3.peg.80"/>
<feature type="domain" description="OmpR/PhoB-type" evidence="7">
    <location>
        <begin position="30"/>
        <end position="123"/>
    </location>
</feature>